<evidence type="ECO:0000256" key="1">
    <source>
        <dbReference type="SAM" id="Phobius"/>
    </source>
</evidence>
<accession>A0ABT0AGI2</accession>
<dbReference type="RefSeq" id="WP_243802145.1">
    <property type="nucleotide sequence ID" value="NZ_JALHAT010000036.1"/>
</dbReference>
<keyword evidence="1" id="KW-1133">Transmembrane helix</keyword>
<sequence length="88" mass="10040">MKRQAADFTRLKRRIRLVCLGFVPIVACITTALALWSDYRAGRPFEPHPIFSGLGLIGWGFAVFVLSGPALTAAERIRADWRNRRRRK</sequence>
<gene>
    <name evidence="2" type="ORF">MTR65_16505</name>
</gene>
<keyword evidence="1" id="KW-0472">Membrane</keyword>
<protein>
    <submittedName>
        <fullName evidence="2">Uncharacterized protein</fullName>
    </submittedName>
</protein>
<organism evidence="2 3">
    <name type="scientific">Novosphingobium mangrovi</name>
    <name type="common">ex Hu et al. 2023</name>
    <dbReference type="NCBI Taxonomy" id="2930094"/>
    <lineage>
        <taxon>Bacteria</taxon>
        <taxon>Pseudomonadati</taxon>
        <taxon>Pseudomonadota</taxon>
        <taxon>Alphaproteobacteria</taxon>
        <taxon>Sphingomonadales</taxon>
        <taxon>Sphingomonadaceae</taxon>
        <taxon>Novosphingobium</taxon>
    </lineage>
</organism>
<evidence type="ECO:0000313" key="2">
    <source>
        <dbReference type="EMBL" id="MCJ1962295.1"/>
    </source>
</evidence>
<keyword evidence="3" id="KW-1185">Reference proteome</keyword>
<feature type="transmembrane region" description="Helical" evidence="1">
    <location>
        <begin position="56"/>
        <end position="77"/>
    </location>
</feature>
<keyword evidence="1" id="KW-0812">Transmembrane</keyword>
<dbReference type="EMBL" id="JALHAT010000036">
    <property type="protein sequence ID" value="MCJ1962295.1"/>
    <property type="molecule type" value="Genomic_DNA"/>
</dbReference>
<dbReference type="Proteomes" id="UP001162802">
    <property type="component" value="Unassembled WGS sequence"/>
</dbReference>
<proteinExistence type="predicted"/>
<comment type="caution">
    <text evidence="2">The sequence shown here is derived from an EMBL/GenBank/DDBJ whole genome shotgun (WGS) entry which is preliminary data.</text>
</comment>
<feature type="transmembrane region" description="Helical" evidence="1">
    <location>
        <begin position="15"/>
        <end position="36"/>
    </location>
</feature>
<evidence type="ECO:0000313" key="3">
    <source>
        <dbReference type="Proteomes" id="UP001162802"/>
    </source>
</evidence>
<name>A0ABT0AGI2_9SPHN</name>
<reference evidence="2" key="1">
    <citation type="submission" date="2022-03" db="EMBL/GenBank/DDBJ databases">
        <title>Identification of a novel bacterium isolated from mangrove sediments.</title>
        <authorList>
            <person name="Pan X."/>
        </authorList>
    </citation>
    <scope>NUCLEOTIDE SEQUENCE</scope>
    <source>
        <strain evidence="2">B2637</strain>
    </source>
</reference>